<keyword evidence="4" id="KW-0676">Redox-active center</keyword>
<evidence type="ECO:0000259" key="6">
    <source>
        <dbReference type="PROSITE" id="PS51352"/>
    </source>
</evidence>
<dbReference type="PROSITE" id="PS51257">
    <property type="entry name" value="PROKAR_LIPOPROTEIN"/>
    <property type="match status" value="1"/>
</dbReference>
<dbReference type="InterPro" id="IPR050553">
    <property type="entry name" value="Thioredoxin_ResA/DsbE_sf"/>
</dbReference>
<dbReference type="EMBL" id="CASHTH010003597">
    <property type="protein sequence ID" value="CAI8046979.1"/>
    <property type="molecule type" value="Genomic_DNA"/>
</dbReference>
<dbReference type="Proteomes" id="UP001174909">
    <property type="component" value="Unassembled WGS sequence"/>
</dbReference>
<keyword evidence="3" id="KW-1015">Disulfide bond</keyword>
<dbReference type="InterPro" id="IPR036249">
    <property type="entry name" value="Thioredoxin-like_sf"/>
</dbReference>
<comment type="subcellular location">
    <subcellularLocation>
        <location evidence="1">Cell envelope</location>
    </subcellularLocation>
</comment>
<keyword evidence="2" id="KW-0201">Cytochrome c-type biogenesis</keyword>
<dbReference type="GO" id="GO:0016491">
    <property type="term" value="F:oxidoreductase activity"/>
    <property type="evidence" value="ECO:0007669"/>
    <property type="project" value="InterPro"/>
</dbReference>
<reference evidence="7" key="1">
    <citation type="submission" date="2023-03" db="EMBL/GenBank/DDBJ databases">
        <authorList>
            <person name="Steffen K."/>
            <person name="Cardenas P."/>
        </authorList>
    </citation>
    <scope>NUCLEOTIDE SEQUENCE</scope>
</reference>
<proteinExistence type="predicted"/>
<organism evidence="7 8">
    <name type="scientific">Geodia barretti</name>
    <name type="common">Barrett's horny sponge</name>
    <dbReference type="NCBI Taxonomy" id="519541"/>
    <lineage>
        <taxon>Eukaryota</taxon>
        <taxon>Metazoa</taxon>
        <taxon>Porifera</taxon>
        <taxon>Demospongiae</taxon>
        <taxon>Heteroscleromorpha</taxon>
        <taxon>Tetractinellida</taxon>
        <taxon>Astrophorina</taxon>
        <taxon>Geodiidae</taxon>
        <taxon>Geodia</taxon>
    </lineage>
</organism>
<gene>
    <name evidence="7" type="ORF">GBAR_LOCUS25973</name>
</gene>
<keyword evidence="8" id="KW-1185">Reference proteome</keyword>
<name>A0AA35TFD0_GEOBA</name>
<dbReference type="Pfam" id="PF00578">
    <property type="entry name" value="AhpC-TSA"/>
    <property type="match status" value="1"/>
</dbReference>
<dbReference type="InterPro" id="IPR013766">
    <property type="entry name" value="Thioredoxin_domain"/>
</dbReference>
<evidence type="ECO:0000313" key="8">
    <source>
        <dbReference type="Proteomes" id="UP001174909"/>
    </source>
</evidence>
<accession>A0AA35TFD0</accession>
<comment type="caution">
    <text evidence="7">The sequence shown here is derived from an EMBL/GenBank/DDBJ whole genome shotgun (WGS) entry which is preliminary data.</text>
</comment>
<dbReference type="GO" id="GO:0017004">
    <property type="term" value="P:cytochrome complex assembly"/>
    <property type="evidence" value="ECO:0007669"/>
    <property type="project" value="UniProtKB-KW"/>
</dbReference>
<evidence type="ECO:0000313" key="7">
    <source>
        <dbReference type="EMBL" id="CAI8046979.1"/>
    </source>
</evidence>
<dbReference type="SUPFAM" id="SSF52833">
    <property type="entry name" value="Thioredoxin-like"/>
    <property type="match status" value="1"/>
</dbReference>
<dbReference type="InterPro" id="IPR000866">
    <property type="entry name" value="AhpC/TSA"/>
</dbReference>
<evidence type="ECO:0000256" key="5">
    <source>
        <dbReference type="SAM" id="SignalP"/>
    </source>
</evidence>
<dbReference type="PANTHER" id="PTHR42852">
    <property type="entry name" value="THIOL:DISULFIDE INTERCHANGE PROTEIN DSBE"/>
    <property type="match status" value="1"/>
</dbReference>
<sequence length="166" mass="19091">MLRLHNDASRLPLLLALLIIVSCNGAEVAQDFEVELFDGERFQLSEQYYDNVVVVNFWYPSCAPCREEMPEFQKAWEELDGDEFRFLGVFVPLGFDTEHSAREFVDELGLTFDFATDRSETISSAYQIEFYPTTWFIDRGGRVASTHSGALDEERITAKVRDLLND</sequence>
<dbReference type="PROSITE" id="PS51352">
    <property type="entry name" value="THIOREDOXIN_2"/>
    <property type="match status" value="1"/>
</dbReference>
<feature type="domain" description="Thioredoxin" evidence="6">
    <location>
        <begin position="23"/>
        <end position="165"/>
    </location>
</feature>
<evidence type="ECO:0000256" key="1">
    <source>
        <dbReference type="ARBA" id="ARBA00004196"/>
    </source>
</evidence>
<evidence type="ECO:0000256" key="4">
    <source>
        <dbReference type="ARBA" id="ARBA00023284"/>
    </source>
</evidence>
<dbReference type="GO" id="GO:0016209">
    <property type="term" value="F:antioxidant activity"/>
    <property type="evidence" value="ECO:0007669"/>
    <property type="project" value="InterPro"/>
</dbReference>
<dbReference type="AlphaFoldDB" id="A0AA35TFD0"/>
<dbReference type="PANTHER" id="PTHR42852:SF6">
    <property type="entry name" value="THIOL:DISULFIDE INTERCHANGE PROTEIN DSBE"/>
    <property type="match status" value="1"/>
</dbReference>
<evidence type="ECO:0000256" key="3">
    <source>
        <dbReference type="ARBA" id="ARBA00023157"/>
    </source>
</evidence>
<feature type="chain" id="PRO_5041270274" evidence="5">
    <location>
        <begin position="26"/>
        <end position="166"/>
    </location>
</feature>
<dbReference type="Gene3D" id="3.40.30.10">
    <property type="entry name" value="Glutaredoxin"/>
    <property type="match status" value="1"/>
</dbReference>
<feature type="signal peptide" evidence="5">
    <location>
        <begin position="1"/>
        <end position="25"/>
    </location>
</feature>
<dbReference type="CDD" id="cd02966">
    <property type="entry name" value="TlpA_like_family"/>
    <property type="match status" value="1"/>
</dbReference>
<keyword evidence="5" id="KW-0732">Signal</keyword>
<protein>
    <submittedName>
        <fullName evidence="7">Thioredoxin-like protein YneN</fullName>
    </submittedName>
</protein>
<evidence type="ECO:0000256" key="2">
    <source>
        <dbReference type="ARBA" id="ARBA00022748"/>
    </source>
</evidence>